<reference evidence="6 7" key="1">
    <citation type="submission" date="2014-07" db="EMBL/GenBank/DDBJ databases">
        <title>Biosystematic studies on Modestobacter strains isolated from extreme hyper-arid desert soil and from historic building.</title>
        <authorList>
            <person name="Bukarasam K."/>
            <person name="Bull A."/>
            <person name="Girard G."/>
            <person name="van Wezel G."/>
            <person name="Goodfellow M."/>
        </authorList>
    </citation>
    <scope>NUCLEOTIDE SEQUENCE [LARGE SCALE GENOMIC DNA]</scope>
    <source>
        <strain evidence="6 7">KNN45-2b</strain>
    </source>
</reference>
<feature type="region of interest" description="Disordered" evidence="3">
    <location>
        <begin position="139"/>
        <end position="159"/>
    </location>
</feature>
<keyword evidence="7" id="KW-1185">Reference proteome</keyword>
<evidence type="ECO:0000256" key="2">
    <source>
        <dbReference type="ARBA" id="ARBA00023008"/>
    </source>
</evidence>
<evidence type="ECO:0000259" key="5">
    <source>
        <dbReference type="PROSITE" id="PS00498"/>
    </source>
</evidence>
<evidence type="ECO:0000259" key="4">
    <source>
        <dbReference type="PROSITE" id="PS00497"/>
    </source>
</evidence>
<organism evidence="6 7">
    <name type="scientific">Modestobacter caceresii</name>
    <dbReference type="NCBI Taxonomy" id="1522368"/>
    <lineage>
        <taxon>Bacteria</taxon>
        <taxon>Bacillati</taxon>
        <taxon>Actinomycetota</taxon>
        <taxon>Actinomycetes</taxon>
        <taxon>Geodermatophilales</taxon>
        <taxon>Geodermatophilaceae</taxon>
        <taxon>Modestobacter</taxon>
    </lineage>
</organism>
<dbReference type="PANTHER" id="PTHR11474:SF76">
    <property type="entry name" value="SHKT DOMAIN-CONTAINING PROTEIN"/>
    <property type="match status" value="1"/>
</dbReference>
<keyword evidence="2" id="KW-0186">Copper</keyword>
<name>A0A098Y3K8_9ACTN</name>
<dbReference type="Gene3D" id="1.10.1280.10">
    <property type="entry name" value="Di-copper center containing domain from catechol oxidase"/>
    <property type="match status" value="1"/>
</dbReference>
<evidence type="ECO:0000256" key="3">
    <source>
        <dbReference type="SAM" id="MobiDB-lite"/>
    </source>
</evidence>
<dbReference type="Proteomes" id="UP000029713">
    <property type="component" value="Unassembled WGS sequence"/>
</dbReference>
<keyword evidence="1" id="KW-0479">Metal-binding</keyword>
<dbReference type="InterPro" id="IPR002227">
    <property type="entry name" value="Tyrosinase_Cu-bd"/>
</dbReference>
<dbReference type="PRINTS" id="PR00092">
    <property type="entry name" value="TYROSINASE"/>
</dbReference>
<dbReference type="PANTHER" id="PTHR11474">
    <property type="entry name" value="TYROSINASE FAMILY MEMBER"/>
    <property type="match status" value="1"/>
</dbReference>
<evidence type="ECO:0000313" key="6">
    <source>
        <dbReference type="EMBL" id="KGH45000.1"/>
    </source>
</evidence>
<evidence type="ECO:0000256" key="1">
    <source>
        <dbReference type="ARBA" id="ARBA00022723"/>
    </source>
</evidence>
<dbReference type="InterPro" id="IPR050316">
    <property type="entry name" value="Tyrosinase/Hemocyanin"/>
</dbReference>
<feature type="domain" description="Tyrosinase copper-binding" evidence="5">
    <location>
        <begin position="203"/>
        <end position="214"/>
    </location>
</feature>
<dbReference type="AlphaFoldDB" id="A0A098Y3K8"/>
<dbReference type="Pfam" id="PF00264">
    <property type="entry name" value="Tyrosinase"/>
    <property type="match status" value="1"/>
</dbReference>
<feature type="compositionally biased region" description="Basic and acidic residues" evidence="3">
    <location>
        <begin position="146"/>
        <end position="159"/>
    </location>
</feature>
<dbReference type="EMBL" id="JPMX01000092">
    <property type="protein sequence ID" value="KGH45000.1"/>
    <property type="molecule type" value="Genomic_DNA"/>
</dbReference>
<dbReference type="GO" id="GO:0016491">
    <property type="term" value="F:oxidoreductase activity"/>
    <property type="evidence" value="ECO:0007669"/>
    <property type="project" value="InterPro"/>
</dbReference>
<dbReference type="GO" id="GO:0046872">
    <property type="term" value="F:metal ion binding"/>
    <property type="evidence" value="ECO:0007669"/>
    <property type="project" value="UniProtKB-KW"/>
</dbReference>
<evidence type="ECO:0000313" key="7">
    <source>
        <dbReference type="Proteomes" id="UP000029713"/>
    </source>
</evidence>
<dbReference type="SMR" id="A0A098Y3K8"/>
<gene>
    <name evidence="6" type="ORF">IN07_20170</name>
</gene>
<protein>
    <recommendedName>
        <fullName evidence="4 5">Tyrosinase copper-binding domain-containing protein</fullName>
    </recommendedName>
</protein>
<dbReference type="PROSITE" id="PS00497">
    <property type="entry name" value="TYROSINASE_1"/>
    <property type="match status" value="1"/>
</dbReference>
<comment type="caution">
    <text evidence="6">The sequence shown here is derived from an EMBL/GenBank/DDBJ whole genome shotgun (WGS) entry which is preliminary data.</text>
</comment>
<dbReference type="PROSITE" id="PS00498">
    <property type="entry name" value="TYROSINASE_2"/>
    <property type="match status" value="1"/>
</dbReference>
<sequence>MRKNAENLTPSELVDLREAFEAVYRIDDDRGFGFFAGIHGLPLPVYCEHGTALFLPWHRAYLYHFERALTAALRRARGDETVEVGLPWWDWSSAVSQDRGLPTPFRSTADGPTNPLSAGPVVLGPDDLRLVRENLPGAISEGEDPVTLRDPEEPAELPRDPTVQRALRATTFTDFSRILESIHNGVHGWVGGAMSAAPTAAFDPVFWAHHAMIDRLWYLWQLSPRNGDPPVRLLDRPLPPFPTTVRDTLDISSLGYEYAAQVIG</sequence>
<feature type="domain" description="Tyrosinase copper-binding" evidence="4">
    <location>
        <begin position="49"/>
        <end position="66"/>
    </location>
</feature>
<dbReference type="InterPro" id="IPR008922">
    <property type="entry name" value="Di-copper_centre_dom_sf"/>
</dbReference>
<proteinExistence type="predicted"/>
<dbReference type="SUPFAM" id="SSF48056">
    <property type="entry name" value="Di-copper centre-containing domain"/>
    <property type="match status" value="1"/>
</dbReference>
<accession>A0A098Y3K8</accession>